<keyword evidence="2" id="KW-0479">Metal-binding</keyword>
<comment type="similarity">
    <text evidence="5">Belongs to the creatininase superfamily.</text>
</comment>
<comment type="cofactor">
    <cofactor evidence="1">
        <name>Zn(2+)</name>
        <dbReference type="ChEBI" id="CHEBI:29105"/>
    </cofactor>
</comment>
<keyword evidence="3" id="KW-0378">Hydrolase</keyword>
<dbReference type="KEGG" id="dpc:A6048_12160"/>
<gene>
    <name evidence="6" type="ORF">A6048_12160</name>
</gene>
<dbReference type="SUPFAM" id="SSF102215">
    <property type="entry name" value="Creatininase"/>
    <property type="match status" value="1"/>
</dbReference>
<evidence type="ECO:0000256" key="2">
    <source>
        <dbReference type="ARBA" id="ARBA00022723"/>
    </source>
</evidence>
<evidence type="ECO:0000256" key="3">
    <source>
        <dbReference type="ARBA" id="ARBA00022801"/>
    </source>
</evidence>
<organism evidence="6 7">
    <name type="scientific">Dietzia psychralcaliphila</name>
    <dbReference type="NCBI Taxonomy" id="139021"/>
    <lineage>
        <taxon>Bacteria</taxon>
        <taxon>Bacillati</taxon>
        <taxon>Actinomycetota</taxon>
        <taxon>Actinomycetes</taxon>
        <taxon>Mycobacteriales</taxon>
        <taxon>Dietziaceae</taxon>
        <taxon>Dietzia</taxon>
    </lineage>
</organism>
<evidence type="ECO:0000313" key="6">
    <source>
        <dbReference type="EMBL" id="AWH96124.1"/>
    </source>
</evidence>
<dbReference type="GO" id="GO:0016811">
    <property type="term" value="F:hydrolase activity, acting on carbon-nitrogen (but not peptide) bonds, in linear amides"/>
    <property type="evidence" value="ECO:0007669"/>
    <property type="project" value="TreeGrafter"/>
</dbReference>
<dbReference type="PANTHER" id="PTHR35005">
    <property type="entry name" value="3-DEHYDRO-SCYLLO-INOSOSE HYDROLASE"/>
    <property type="match status" value="1"/>
</dbReference>
<dbReference type="PANTHER" id="PTHR35005:SF1">
    <property type="entry name" value="2-AMINO-5-FORMYLAMINO-6-RIBOSYLAMINOPYRIMIDIN-4(3H)-ONE 5'-MONOPHOSPHATE DEFORMYLASE"/>
    <property type="match status" value="1"/>
</dbReference>
<dbReference type="AlphaFoldDB" id="A0AAD0JSM3"/>
<name>A0AAD0JSM3_9ACTN</name>
<dbReference type="Proteomes" id="UP000244903">
    <property type="component" value="Chromosome"/>
</dbReference>
<keyword evidence="7" id="KW-1185">Reference proteome</keyword>
<evidence type="ECO:0000313" key="7">
    <source>
        <dbReference type="Proteomes" id="UP000244903"/>
    </source>
</evidence>
<accession>A0AAD0JSM3</accession>
<dbReference type="Pfam" id="PF02633">
    <property type="entry name" value="Creatininase"/>
    <property type="match status" value="1"/>
</dbReference>
<evidence type="ECO:0000256" key="4">
    <source>
        <dbReference type="ARBA" id="ARBA00022833"/>
    </source>
</evidence>
<evidence type="ECO:0000256" key="1">
    <source>
        <dbReference type="ARBA" id="ARBA00001947"/>
    </source>
</evidence>
<dbReference type="NCBIfam" id="TIGR03964">
    <property type="entry name" value="mycofact_creat"/>
    <property type="match status" value="1"/>
</dbReference>
<dbReference type="EMBL" id="CP015453">
    <property type="protein sequence ID" value="AWH96124.1"/>
    <property type="molecule type" value="Genomic_DNA"/>
</dbReference>
<protein>
    <submittedName>
        <fullName evidence="6">Mycofactocin system creatininase family protein</fullName>
    </submittedName>
</protein>
<dbReference type="InterPro" id="IPR003785">
    <property type="entry name" value="Creatininase/forma_Hydrolase"/>
</dbReference>
<evidence type="ECO:0000256" key="5">
    <source>
        <dbReference type="ARBA" id="ARBA00024029"/>
    </source>
</evidence>
<reference evidence="6 7" key="1">
    <citation type="submission" date="2016-04" db="EMBL/GenBank/DDBJ databases">
        <title>Complete genome sequence of the haloalkaliphilic hydrocarbon-degrading bacterium Dietzia psychralcaliphila ILA-1T, isolated from a drain of a fish product-processing plant.</title>
        <authorList>
            <person name="Zhao J."/>
            <person name="Hu B."/>
            <person name="Geng S."/>
            <person name="Nie Y."/>
            <person name="Tang Y."/>
        </authorList>
    </citation>
    <scope>NUCLEOTIDE SEQUENCE [LARGE SCALE GENOMIC DNA]</scope>
    <source>
        <strain evidence="6 7">ILA-1</strain>
    </source>
</reference>
<dbReference type="GO" id="GO:0046872">
    <property type="term" value="F:metal ion binding"/>
    <property type="evidence" value="ECO:0007669"/>
    <property type="project" value="UniProtKB-KW"/>
</dbReference>
<proteinExistence type="inferred from homology"/>
<dbReference type="GO" id="GO:0009231">
    <property type="term" value="P:riboflavin biosynthetic process"/>
    <property type="evidence" value="ECO:0007669"/>
    <property type="project" value="TreeGrafter"/>
</dbReference>
<sequence length="213" mass="22421">MLPLGATEQHGAHLPTQTDTLLATATADVLTAADVHVLPALAYGASGEHQSFPGTVSMGTEVLVQTLIELGRSVSTWATRFVVVNGHGGNVDALRQAIPLLRYEGRDAAWLPCRTSVDPADTHAGHAETSLMLHLHPDLVRMDRAVPGCTRPLPEILPALRDGGVAAVSPSGVLGDPTTATTAEGLRLWEELVADARGRLARWAPGKADGMLR</sequence>
<keyword evidence="4" id="KW-0862">Zinc</keyword>
<dbReference type="InterPro" id="IPR024087">
    <property type="entry name" value="Creatininase-like_sf"/>
</dbReference>
<dbReference type="Gene3D" id="3.40.50.10310">
    <property type="entry name" value="Creatininase"/>
    <property type="match status" value="1"/>
</dbReference>
<dbReference type="InterPro" id="IPR023871">
    <property type="entry name" value="MftE"/>
</dbReference>